<gene>
    <name evidence="3" type="ORF">SAMN04489726_1911</name>
</gene>
<organism evidence="3 4">
    <name type="scientific">Allokutzneria albata</name>
    <name type="common">Kibdelosporangium albatum</name>
    <dbReference type="NCBI Taxonomy" id="211114"/>
    <lineage>
        <taxon>Bacteria</taxon>
        <taxon>Bacillati</taxon>
        <taxon>Actinomycetota</taxon>
        <taxon>Actinomycetes</taxon>
        <taxon>Pseudonocardiales</taxon>
        <taxon>Pseudonocardiaceae</taxon>
        <taxon>Allokutzneria</taxon>
    </lineage>
</organism>
<protein>
    <submittedName>
        <fullName evidence="3">Pimeloyl-ACP methyl ester carboxylesterase</fullName>
    </submittedName>
</protein>
<dbReference type="RefSeq" id="WP_030431611.1">
    <property type="nucleotide sequence ID" value="NZ_JOEF01000020.1"/>
</dbReference>
<keyword evidence="1" id="KW-0378">Hydrolase</keyword>
<proteinExistence type="predicted"/>
<dbReference type="Pfam" id="PF00561">
    <property type="entry name" value="Abhydrolase_1"/>
    <property type="match status" value="1"/>
</dbReference>
<evidence type="ECO:0000313" key="3">
    <source>
        <dbReference type="EMBL" id="SDM49538.1"/>
    </source>
</evidence>
<evidence type="ECO:0000259" key="2">
    <source>
        <dbReference type="Pfam" id="PF00561"/>
    </source>
</evidence>
<dbReference type="GO" id="GO:0016787">
    <property type="term" value="F:hydrolase activity"/>
    <property type="evidence" value="ECO:0007669"/>
    <property type="project" value="UniProtKB-KW"/>
</dbReference>
<dbReference type="AlphaFoldDB" id="A0A1G9TPS5"/>
<sequence>MAYLELPDGVPLHYEDTGSGPAVVLLHGWTMNSTFWQANTGPLAQDNRVITVDFRGHGNSGKTEHGHSLHQYAQDVRALIDHLDLDDVCLVGWSMGTAVILSYVREYGTEKLRSVCFVDQSPRFLDAAEWDFPLMGGYSITDLAVFTQSVRHARPSVIKQFIAACFAQEPDQATIDAIYAETTKTHTRSALDVWFDMAYADLRAMLCKVTVPALLVYGEQSKVFPGDLAGWLAGELPNAEVARFADSGHAPFAEEPERFNTVLGDFLSSC</sequence>
<dbReference type="InterPro" id="IPR050266">
    <property type="entry name" value="AB_hydrolase_sf"/>
</dbReference>
<dbReference type="Gene3D" id="3.40.50.1820">
    <property type="entry name" value="alpha/beta hydrolase"/>
    <property type="match status" value="1"/>
</dbReference>
<dbReference type="STRING" id="211114.SAMN04489726_1911"/>
<dbReference type="GO" id="GO:0016020">
    <property type="term" value="C:membrane"/>
    <property type="evidence" value="ECO:0007669"/>
    <property type="project" value="TreeGrafter"/>
</dbReference>
<dbReference type="EMBL" id="LT629701">
    <property type="protein sequence ID" value="SDM49538.1"/>
    <property type="molecule type" value="Genomic_DNA"/>
</dbReference>
<evidence type="ECO:0000256" key="1">
    <source>
        <dbReference type="ARBA" id="ARBA00022801"/>
    </source>
</evidence>
<dbReference type="eggNOG" id="COG0596">
    <property type="taxonomic scope" value="Bacteria"/>
</dbReference>
<dbReference type="InterPro" id="IPR029058">
    <property type="entry name" value="AB_hydrolase_fold"/>
</dbReference>
<dbReference type="Proteomes" id="UP000183376">
    <property type="component" value="Chromosome I"/>
</dbReference>
<name>A0A1G9TPS5_ALLAB</name>
<evidence type="ECO:0000313" key="4">
    <source>
        <dbReference type="Proteomes" id="UP000183376"/>
    </source>
</evidence>
<accession>A0A1G9TPS5</accession>
<keyword evidence="4" id="KW-1185">Reference proteome</keyword>
<dbReference type="SUPFAM" id="SSF53474">
    <property type="entry name" value="alpha/beta-Hydrolases"/>
    <property type="match status" value="1"/>
</dbReference>
<dbReference type="PANTHER" id="PTHR43798">
    <property type="entry name" value="MONOACYLGLYCEROL LIPASE"/>
    <property type="match status" value="1"/>
</dbReference>
<reference evidence="3 4" key="1">
    <citation type="submission" date="2016-10" db="EMBL/GenBank/DDBJ databases">
        <authorList>
            <person name="de Groot N.N."/>
        </authorList>
    </citation>
    <scope>NUCLEOTIDE SEQUENCE [LARGE SCALE GENOMIC DNA]</scope>
    <source>
        <strain evidence="3 4">DSM 44149</strain>
    </source>
</reference>
<dbReference type="PANTHER" id="PTHR43798:SF31">
    <property type="entry name" value="AB HYDROLASE SUPERFAMILY PROTEIN YCLE"/>
    <property type="match status" value="1"/>
</dbReference>
<feature type="domain" description="AB hydrolase-1" evidence="2">
    <location>
        <begin position="21"/>
        <end position="256"/>
    </location>
</feature>
<dbReference type="PRINTS" id="PR00111">
    <property type="entry name" value="ABHYDROLASE"/>
</dbReference>
<dbReference type="InterPro" id="IPR000073">
    <property type="entry name" value="AB_hydrolase_1"/>
</dbReference>